<reference evidence="1" key="1">
    <citation type="submission" date="2019-12" db="EMBL/GenBank/DDBJ databases">
        <title>Genome sequencing and annotation of Brassica cretica.</title>
        <authorList>
            <person name="Studholme D.J."/>
            <person name="Sarris P.F."/>
        </authorList>
    </citation>
    <scope>NUCLEOTIDE SEQUENCE</scope>
    <source>
        <strain evidence="1">PFS-001/15</strain>
        <tissue evidence="1">Leaf</tissue>
    </source>
</reference>
<dbReference type="Proteomes" id="UP000712281">
    <property type="component" value="Unassembled WGS sequence"/>
</dbReference>
<evidence type="ECO:0000313" key="2">
    <source>
        <dbReference type="Proteomes" id="UP000712281"/>
    </source>
</evidence>
<evidence type="ECO:0000313" key="1">
    <source>
        <dbReference type="EMBL" id="KAF2600473.1"/>
    </source>
</evidence>
<organism evidence="1 2">
    <name type="scientific">Brassica cretica</name>
    <name type="common">Mustard</name>
    <dbReference type="NCBI Taxonomy" id="69181"/>
    <lineage>
        <taxon>Eukaryota</taxon>
        <taxon>Viridiplantae</taxon>
        <taxon>Streptophyta</taxon>
        <taxon>Embryophyta</taxon>
        <taxon>Tracheophyta</taxon>
        <taxon>Spermatophyta</taxon>
        <taxon>Magnoliopsida</taxon>
        <taxon>eudicotyledons</taxon>
        <taxon>Gunneridae</taxon>
        <taxon>Pentapetalae</taxon>
        <taxon>rosids</taxon>
        <taxon>malvids</taxon>
        <taxon>Brassicales</taxon>
        <taxon>Brassicaceae</taxon>
        <taxon>Brassiceae</taxon>
        <taxon>Brassica</taxon>
    </lineage>
</organism>
<dbReference type="EMBL" id="QGKW02000717">
    <property type="protein sequence ID" value="KAF2600473.1"/>
    <property type="molecule type" value="Genomic_DNA"/>
</dbReference>
<dbReference type="AlphaFoldDB" id="A0A8S9L4F3"/>
<comment type="caution">
    <text evidence="1">The sequence shown here is derived from an EMBL/GenBank/DDBJ whole genome shotgun (WGS) entry which is preliminary data.</text>
</comment>
<accession>A0A8S9L4F3</accession>
<proteinExistence type="predicted"/>
<name>A0A8S9L4F3_BRACR</name>
<gene>
    <name evidence="1" type="ORF">F2Q68_00007740</name>
</gene>
<protein>
    <submittedName>
        <fullName evidence="1">Uncharacterized protein</fullName>
    </submittedName>
</protein>
<sequence>MSLELPKRIFKEGEEPQVTQNNNNCRIEYIMRKFTQWMPKELEAVKKDPIFFLRSLSSIRMVLGSPREWIVKAVAPPERQK</sequence>